<dbReference type="FunCoup" id="F0ZVN0">
    <property type="interactions" value="937"/>
</dbReference>
<proteinExistence type="predicted"/>
<evidence type="ECO:0000313" key="2">
    <source>
        <dbReference type="EMBL" id="EGC32010.1"/>
    </source>
</evidence>
<gene>
    <name evidence="2" type="ORF">DICPUDRAFT_156078</name>
</gene>
<evidence type="ECO:0000313" key="3">
    <source>
        <dbReference type="Proteomes" id="UP000001064"/>
    </source>
</evidence>
<dbReference type="RefSeq" id="XP_003291466.1">
    <property type="nucleotide sequence ID" value="XM_003291418.1"/>
</dbReference>
<evidence type="ECO:0008006" key="4">
    <source>
        <dbReference type="Google" id="ProtNLM"/>
    </source>
</evidence>
<dbReference type="AlphaFoldDB" id="F0ZVN0"/>
<protein>
    <recommendedName>
        <fullName evidence="4">FNIP repeat-containing protein</fullName>
    </recommendedName>
</protein>
<reference evidence="3" key="1">
    <citation type="journal article" date="2011" name="Genome Biol.">
        <title>Comparative genomics of the social amoebae Dictyostelium discoideum and Dictyostelium purpureum.</title>
        <authorList>
            <consortium name="US DOE Joint Genome Institute (JGI-PGF)"/>
            <person name="Sucgang R."/>
            <person name="Kuo A."/>
            <person name="Tian X."/>
            <person name="Salerno W."/>
            <person name="Parikh A."/>
            <person name="Feasley C.L."/>
            <person name="Dalin E."/>
            <person name="Tu H."/>
            <person name="Huang E."/>
            <person name="Barry K."/>
            <person name="Lindquist E."/>
            <person name="Shapiro H."/>
            <person name="Bruce D."/>
            <person name="Schmutz J."/>
            <person name="Salamov A."/>
            <person name="Fey P."/>
            <person name="Gaudet P."/>
            <person name="Anjard C."/>
            <person name="Babu M.M."/>
            <person name="Basu S."/>
            <person name="Bushmanova Y."/>
            <person name="van der Wel H."/>
            <person name="Katoh-Kurasawa M."/>
            <person name="Dinh C."/>
            <person name="Coutinho P.M."/>
            <person name="Saito T."/>
            <person name="Elias M."/>
            <person name="Schaap P."/>
            <person name="Kay R.R."/>
            <person name="Henrissat B."/>
            <person name="Eichinger L."/>
            <person name="Rivero F."/>
            <person name="Putnam N.H."/>
            <person name="West C.M."/>
            <person name="Loomis W.F."/>
            <person name="Chisholm R.L."/>
            <person name="Shaulsky G."/>
            <person name="Strassmann J.E."/>
            <person name="Queller D.C."/>
            <person name="Kuspa A."/>
            <person name="Grigoriev I.V."/>
        </authorList>
    </citation>
    <scope>NUCLEOTIDE SEQUENCE [LARGE SCALE GENOMIC DNA]</scope>
    <source>
        <strain evidence="3">QSDP1</strain>
    </source>
</reference>
<dbReference type="GeneID" id="10507637"/>
<dbReference type="OrthoDB" id="10554117at2759"/>
<dbReference type="InterPro" id="IPR051251">
    <property type="entry name" value="STK_FNIP-Repeat"/>
</dbReference>
<dbReference type="KEGG" id="dpp:DICPUDRAFT_156078"/>
<name>F0ZVN0_DICPU</name>
<dbReference type="EMBL" id="GL871217">
    <property type="protein sequence ID" value="EGC32010.1"/>
    <property type="molecule type" value="Genomic_DNA"/>
</dbReference>
<evidence type="ECO:0000256" key="1">
    <source>
        <dbReference type="ARBA" id="ARBA00022737"/>
    </source>
</evidence>
<keyword evidence="1" id="KW-0677">Repeat</keyword>
<dbReference type="VEuPathDB" id="AmoebaDB:DICPUDRAFT_156078"/>
<dbReference type="Proteomes" id="UP000001064">
    <property type="component" value="Unassembled WGS sequence"/>
</dbReference>
<dbReference type="PANTHER" id="PTHR32134:SF92">
    <property type="entry name" value="FNIP REPEAT-CONTAINING PROTEIN"/>
    <property type="match status" value="1"/>
</dbReference>
<dbReference type="InParanoid" id="F0ZVN0"/>
<dbReference type="PANTHER" id="PTHR32134">
    <property type="entry name" value="FNIP REPEAT-CONTAINING PROTEIN"/>
    <property type="match status" value="1"/>
</dbReference>
<keyword evidence="3" id="KW-1185">Reference proteome</keyword>
<dbReference type="OMA" id="CKCNINE"/>
<accession>F0ZVN0</accession>
<dbReference type="Pfam" id="PF05725">
    <property type="entry name" value="FNIP"/>
    <property type="match status" value="3"/>
</dbReference>
<sequence length="340" mass="39031">MESLFIDNNKNSSTISTNNNNSTINNNNRNNNNIDINIIDSTVNNNQISPKLEILFYKCWHNIIIRNNIFSEQTKLKKIYLFSSSKRFSFNANTLLTFKYREYLKTIHLASSSYEYDPFDLDLVEYKSGKIRAPFIRCNDIIPPNYIPESVDKVIVDSNIIEPRSLPETITSLIFNCKCNINEMYLIPQSVKTLEINFKITEPLKDFTLPEGLETLKLVWFNQPLQPKQIPDSLKELSLGVTFDQILKPGTFGDNSQLESLEFGYDFNKPILLNVLPKNLKVLKLGQSFKQIIKPGVLPDSLRSIVFRNPDYNIYNLPKASIPSTVVLIHHGGEMKSNQL</sequence>
<organism evidence="2 3">
    <name type="scientific">Dictyostelium purpureum</name>
    <name type="common">Slime mold</name>
    <dbReference type="NCBI Taxonomy" id="5786"/>
    <lineage>
        <taxon>Eukaryota</taxon>
        <taxon>Amoebozoa</taxon>
        <taxon>Evosea</taxon>
        <taxon>Eumycetozoa</taxon>
        <taxon>Dictyostelia</taxon>
        <taxon>Dictyosteliales</taxon>
        <taxon>Dictyosteliaceae</taxon>
        <taxon>Dictyostelium</taxon>
    </lineage>
</organism>
<dbReference type="eggNOG" id="ENOG502RHTP">
    <property type="taxonomic scope" value="Eukaryota"/>
</dbReference>
<dbReference type="InterPro" id="IPR008615">
    <property type="entry name" value="FNIP"/>
</dbReference>